<keyword evidence="4" id="KW-0464">Manganese</keyword>
<dbReference type="AlphaFoldDB" id="A0A6M8B748"/>
<organism evidence="6 7">
    <name type="scientific">Thermoleptolyngbya sichuanensis A183</name>
    <dbReference type="NCBI Taxonomy" id="2737172"/>
    <lineage>
        <taxon>Bacteria</taxon>
        <taxon>Bacillati</taxon>
        <taxon>Cyanobacteriota</taxon>
        <taxon>Cyanophyceae</taxon>
        <taxon>Oculatellales</taxon>
        <taxon>Oculatellaceae</taxon>
        <taxon>Thermoleptolyngbya</taxon>
        <taxon>Thermoleptolyngbya sichuanensis</taxon>
    </lineage>
</organism>
<evidence type="ECO:0000256" key="4">
    <source>
        <dbReference type="PIRSR" id="PIRSR036979-1"/>
    </source>
</evidence>
<reference evidence="6 7" key="1">
    <citation type="submission" date="2020-05" db="EMBL/GenBank/DDBJ databases">
        <title>Complete genome sequence of of a novel Thermoleptolyngbya strain isolated from hot springs of Ganzi, Sichuan China.</title>
        <authorList>
            <person name="Tang J."/>
            <person name="Daroch M."/>
            <person name="Li L."/>
            <person name="Waleron K."/>
            <person name="Waleron M."/>
            <person name="Waleron M."/>
        </authorList>
    </citation>
    <scope>NUCLEOTIDE SEQUENCE [LARGE SCALE GENOMIC DNA]</scope>
    <source>
        <strain evidence="6 7">PKUAC-SCTA183</strain>
    </source>
</reference>
<dbReference type="Pfam" id="PF00491">
    <property type="entry name" value="Arginase"/>
    <property type="match status" value="1"/>
</dbReference>
<dbReference type="EMBL" id="CP053661">
    <property type="protein sequence ID" value="QKD81972.1"/>
    <property type="molecule type" value="Genomic_DNA"/>
</dbReference>
<dbReference type="InterPro" id="IPR020855">
    <property type="entry name" value="Ureohydrolase_Mn_BS"/>
</dbReference>
<feature type="binding site" evidence="4">
    <location>
        <position position="245"/>
    </location>
    <ligand>
        <name>Mn(2+)</name>
        <dbReference type="ChEBI" id="CHEBI:29035"/>
        <label>1</label>
    </ligand>
</feature>
<dbReference type="Gene3D" id="3.40.800.10">
    <property type="entry name" value="Ureohydrolase domain"/>
    <property type="match status" value="1"/>
</dbReference>
<evidence type="ECO:0000256" key="3">
    <source>
        <dbReference type="ARBA" id="ARBA00022801"/>
    </source>
</evidence>
<dbReference type="PANTHER" id="PTHR11358:SF26">
    <property type="entry name" value="GUANIDINO ACID HYDROLASE, MITOCHONDRIAL"/>
    <property type="match status" value="1"/>
</dbReference>
<dbReference type="GO" id="GO:0033389">
    <property type="term" value="P:putrescine biosynthetic process from arginine, via agmatine"/>
    <property type="evidence" value="ECO:0007669"/>
    <property type="project" value="TreeGrafter"/>
</dbReference>
<comment type="similarity">
    <text evidence="1">Belongs to the arginase family. Agmatinase subfamily.</text>
</comment>
<dbReference type="Proteomes" id="UP000505210">
    <property type="component" value="Chromosome"/>
</dbReference>
<feature type="binding site" evidence="4">
    <location>
        <position position="152"/>
    </location>
    <ligand>
        <name>Mn(2+)</name>
        <dbReference type="ChEBI" id="CHEBI:29035"/>
        <label>1</label>
    </ligand>
</feature>
<dbReference type="PANTHER" id="PTHR11358">
    <property type="entry name" value="ARGINASE/AGMATINASE"/>
    <property type="match status" value="1"/>
</dbReference>
<dbReference type="PROSITE" id="PS51409">
    <property type="entry name" value="ARGINASE_2"/>
    <property type="match status" value="1"/>
</dbReference>
<dbReference type="InterPro" id="IPR006035">
    <property type="entry name" value="Ureohydrolase"/>
</dbReference>
<dbReference type="GO" id="GO:0008783">
    <property type="term" value="F:agmatinase activity"/>
    <property type="evidence" value="ECO:0007669"/>
    <property type="project" value="UniProtKB-EC"/>
</dbReference>
<accession>A0A6M8B748</accession>
<feature type="binding site" evidence="4">
    <location>
        <position position="243"/>
    </location>
    <ligand>
        <name>Mn(2+)</name>
        <dbReference type="ChEBI" id="CHEBI:29035"/>
        <label>1</label>
    </ligand>
</feature>
<feature type="binding site" evidence="4">
    <location>
        <position position="129"/>
    </location>
    <ligand>
        <name>Mn(2+)</name>
        <dbReference type="ChEBI" id="CHEBI:29035"/>
        <label>1</label>
    </ligand>
</feature>
<dbReference type="NCBIfam" id="TIGR01230">
    <property type="entry name" value="agmatinase"/>
    <property type="match status" value="1"/>
</dbReference>
<dbReference type="InterPro" id="IPR005925">
    <property type="entry name" value="Agmatinase-rel"/>
</dbReference>
<evidence type="ECO:0000256" key="2">
    <source>
        <dbReference type="ARBA" id="ARBA00022723"/>
    </source>
</evidence>
<dbReference type="GO" id="GO:0046872">
    <property type="term" value="F:metal ion binding"/>
    <property type="evidence" value="ECO:0007669"/>
    <property type="project" value="UniProtKB-KW"/>
</dbReference>
<dbReference type="PROSITE" id="PS01053">
    <property type="entry name" value="ARGINASE_1"/>
    <property type="match status" value="1"/>
</dbReference>
<name>A0A6M8B748_9CYAN</name>
<sequence length="318" mass="34048">MPSLKPPRYQPANSLESPRFSGVRTFARLPYVQDPADVDVAIVGLPFDTGATFKVGARFGPEAVRGASALLRPYNPELDVMVFETLSCVDYGDAPVVPGFIEDSLGAIARTIQPLAEAGVVTLSIGGDHSVALGELRALAAAHGPLALVHFDAHGDYWDSYFGHKYTHGTPFRRAVEEGLILPEASVQLGMRGPLYDSDDLDTPRHAGFTVLTTTQLMHHTPEEIGALVREKVGDRKAFLSFDVDFFDPAFAPGTGTPEVGGPTSFQGLGYLRACTGLTWVGGDVVEVLPAMDHSQVTAHLGAQIGYEFLSLVALSKR</sequence>
<dbReference type="RefSeq" id="WP_172354352.1">
    <property type="nucleotide sequence ID" value="NZ_CP053661.1"/>
</dbReference>
<evidence type="ECO:0000256" key="5">
    <source>
        <dbReference type="RuleBase" id="RU003684"/>
    </source>
</evidence>
<dbReference type="CDD" id="cd11592">
    <property type="entry name" value="Agmatinase_PAH"/>
    <property type="match status" value="1"/>
</dbReference>
<comment type="cofactor">
    <cofactor evidence="4">
        <name>Mn(2+)</name>
        <dbReference type="ChEBI" id="CHEBI:29035"/>
    </cofactor>
    <text evidence="4">Binds 2 manganese ions per subunit.</text>
</comment>
<keyword evidence="2 4" id="KW-0479">Metal-binding</keyword>
<feature type="binding site" evidence="4">
    <location>
        <position position="154"/>
    </location>
    <ligand>
        <name>Mn(2+)</name>
        <dbReference type="ChEBI" id="CHEBI:29035"/>
        <label>1</label>
    </ligand>
</feature>
<evidence type="ECO:0000313" key="6">
    <source>
        <dbReference type="EMBL" id="QKD81972.1"/>
    </source>
</evidence>
<evidence type="ECO:0000256" key="1">
    <source>
        <dbReference type="ARBA" id="ARBA00009227"/>
    </source>
</evidence>
<dbReference type="KEGG" id="theu:HPC62_06960"/>
<protein>
    <submittedName>
        <fullName evidence="6">Agmatinase</fullName>
        <ecNumber evidence="6">3.5.3.11</ecNumber>
    </submittedName>
</protein>
<evidence type="ECO:0000313" key="7">
    <source>
        <dbReference type="Proteomes" id="UP000505210"/>
    </source>
</evidence>
<gene>
    <name evidence="6" type="primary">speB</name>
    <name evidence="6" type="ORF">HPC62_06960</name>
</gene>
<dbReference type="SUPFAM" id="SSF52768">
    <property type="entry name" value="Arginase/deacetylase"/>
    <property type="match status" value="1"/>
</dbReference>
<proteinExistence type="inferred from homology"/>
<dbReference type="PIRSF" id="PIRSF036979">
    <property type="entry name" value="Arginase"/>
    <property type="match status" value="1"/>
</dbReference>
<feature type="binding site" evidence="4">
    <location>
        <position position="156"/>
    </location>
    <ligand>
        <name>Mn(2+)</name>
        <dbReference type="ChEBI" id="CHEBI:29035"/>
        <label>1</label>
    </ligand>
</feature>
<dbReference type="EC" id="3.5.3.11" evidence="6"/>
<keyword evidence="7" id="KW-1185">Reference proteome</keyword>
<dbReference type="InterPro" id="IPR023696">
    <property type="entry name" value="Ureohydrolase_dom_sf"/>
</dbReference>
<keyword evidence="3 5" id="KW-0378">Hydrolase</keyword>